<keyword evidence="4" id="KW-1185">Reference proteome</keyword>
<dbReference type="HOGENOM" id="CLU_303626_0_0_6"/>
<dbReference type="STRING" id="396588.Tgr7_0551"/>
<dbReference type="Proteomes" id="UP000002383">
    <property type="component" value="Chromosome"/>
</dbReference>
<name>B8GLP5_THISH</name>
<dbReference type="InterPro" id="IPR036280">
    <property type="entry name" value="Multihaem_cyt_sf"/>
</dbReference>
<feature type="signal peptide" evidence="1">
    <location>
        <begin position="1"/>
        <end position="23"/>
    </location>
</feature>
<evidence type="ECO:0000256" key="1">
    <source>
        <dbReference type="SAM" id="SignalP"/>
    </source>
</evidence>
<protein>
    <recommendedName>
        <fullName evidence="2">Hydrazine synthase alpha subunit middle domain-containing protein</fullName>
    </recommendedName>
</protein>
<organism evidence="3 4">
    <name type="scientific">Thioalkalivibrio sulfidiphilus (strain HL-EbGR7)</name>
    <dbReference type="NCBI Taxonomy" id="396588"/>
    <lineage>
        <taxon>Bacteria</taxon>
        <taxon>Pseudomonadati</taxon>
        <taxon>Pseudomonadota</taxon>
        <taxon>Gammaproteobacteria</taxon>
        <taxon>Chromatiales</taxon>
        <taxon>Ectothiorhodospiraceae</taxon>
        <taxon>Thioalkalivibrio</taxon>
    </lineage>
</organism>
<dbReference type="KEGG" id="tgr:Tgr7_0551"/>
<reference evidence="3 4" key="1">
    <citation type="journal article" date="2011" name="Stand. Genomic Sci.">
        <title>Complete genome sequence of 'Thioalkalivibrio sulfidophilus' HL-EbGr7.</title>
        <authorList>
            <person name="Muyzer G."/>
            <person name="Sorokin D.Y."/>
            <person name="Mavromatis K."/>
            <person name="Lapidus A."/>
            <person name="Clum A."/>
            <person name="Ivanova N."/>
            <person name="Pati A."/>
            <person name="d'Haeseleer P."/>
            <person name="Woyke T."/>
            <person name="Kyrpides N.C."/>
        </authorList>
    </citation>
    <scope>NUCLEOTIDE SEQUENCE [LARGE SCALE GENOMIC DNA]</scope>
    <source>
        <strain evidence="3 4">HL-EbGR7</strain>
    </source>
</reference>
<proteinExistence type="predicted"/>
<dbReference type="Gene3D" id="2.120.10.30">
    <property type="entry name" value="TolB, C-terminal domain"/>
    <property type="match status" value="1"/>
</dbReference>
<dbReference type="PROSITE" id="PS51257">
    <property type="entry name" value="PROKAR_LIPOPROTEIN"/>
    <property type="match status" value="1"/>
</dbReference>
<sequence precursor="true">MKRILALGVPMALVALLSGCIVNDDGVVIEGDFPVAYVQRNVSTAGNPTDGIMFSPGGDLFIMEKASASARRINITQRETQGQGDVSDPEVSYDGTRLLFAMRRHTGESWNIWEYDIQTDALRRIIPDDETANLGNDVDPHYLPDGRIVFSSDRQEKTRALMQAEEIEPYAYRDEYEREAVIALHVMDQNGQNLRQISFNQSHDRNPTVLMSGEIMYSRWDHVANRNHFPIFFTNPDGTNMFVHYGAFSPGNSFLHPREMPDGRVMSSLMPLQGTSEGGALVIIDIANYSENNHPAPGVPAGGQGQYQATPFQVPLGMDVSEHGRYTTPYPLWDGTHRALVSFTPFQPTTEVNALTGELEEVEGPPRYGIYMLDMNRQSLRPLVPPPAGKILTDPIAILPRTLPNVVPDKNLDGELANRANGFGGTGMGVLSVKSVYDTDFLDIMGNSVLVEGESIPRVDGRPDLATLRDPALTTADERPARFIRVTRAVPTPPRISMDMIGESDFEMQEILGYAQVEPDGSFRIEVPADMPLGIAVTDAEGRALQSHTNWIQVRPGETRTCNGCHSPRRAEGPLNEGLAEAGPWPNSVPLWQGHARESMAETRTRIETSVLSLMQDLVYEDVWSDETIPEVTAAPSRTIDYAGLAPDIPAPVNGIINYPDHIQPLWTRNRGSDTCVTCHTGTEGAAGLDLSNTLGGSGRLASYDALMIGPPVVDEVTGLPRVEIRNDRVVIVREPPLVQVGGAANSSRTSHLIERLFEQPLRSAYRDRVGSEEATQDHSGMLNASELRLLAEWIDIGAQYYNDPWGGQARTLDNMLGRVNGLSEDDFDPVHQVLMSSCASCHQAFGNTGYVPDLSVTNDDFRTSRYVLTGNPTGDFNITVGMVNNVCQPELSSLLYRPSSDPVEALHPGVGVNQDEPVLSSLDAEYLVIWNWINDARAANDCP</sequence>
<accession>B8GLP5</accession>
<dbReference type="OrthoDB" id="221261at2"/>
<dbReference type="SUPFAM" id="SSF48695">
    <property type="entry name" value="Multiheme cytochromes"/>
    <property type="match status" value="1"/>
</dbReference>
<dbReference type="InterPro" id="IPR040698">
    <property type="entry name" value="HZS_alpha_mid"/>
</dbReference>
<dbReference type="eggNOG" id="COG0823">
    <property type="taxonomic scope" value="Bacteria"/>
</dbReference>
<evidence type="ECO:0000313" key="3">
    <source>
        <dbReference type="EMBL" id="ACL71648.1"/>
    </source>
</evidence>
<dbReference type="Pfam" id="PF18582">
    <property type="entry name" value="HZS_alpha"/>
    <property type="match status" value="1"/>
</dbReference>
<dbReference type="Pfam" id="PF07676">
    <property type="entry name" value="PD40"/>
    <property type="match status" value="1"/>
</dbReference>
<evidence type="ECO:0000259" key="2">
    <source>
        <dbReference type="Pfam" id="PF18582"/>
    </source>
</evidence>
<dbReference type="SUPFAM" id="SSF82171">
    <property type="entry name" value="DPP6 N-terminal domain-like"/>
    <property type="match status" value="1"/>
</dbReference>
<dbReference type="EMBL" id="CP001339">
    <property type="protein sequence ID" value="ACL71648.1"/>
    <property type="molecule type" value="Genomic_DNA"/>
</dbReference>
<keyword evidence="1" id="KW-0732">Signal</keyword>
<evidence type="ECO:0000313" key="4">
    <source>
        <dbReference type="Proteomes" id="UP000002383"/>
    </source>
</evidence>
<dbReference type="AlphaFoldDB" id="B8GLP5"/>
<gene>
    <name evidence="3" type="ordered locus">Tgr7_0551</name>
</gene>
<dbReference type="InterPro" id="IPR011659">
    <property type="entry name" value="WD40"/>
</dbReference>
<dbReference type="InterPro" id="IPR011042">
    <property type="entry name" value="6-blade_b-propeller_TolB-like"/>
</dbReference>
<feature type="domain" description="Hydrazine synthase alpha subunit middle" evidence="2">
    <location>
        <begin position="500"/>
        <end position="566"/>
    </location>
</feature>
<feature type="chain" id="PRO_5002870503" description="Hydrazine synthase alpha subunit middle domain-containing protein" evidence="1">
    <location>
        <begin position="24"/>
        <end position="944"/>
    </location>
</feature>